<protein>
    <recommendedName>
        <fullName evidence="4">DUF3558 domain-containing protein</fullName>
    </recommendedName>
</protein>
<dbReference type="Proteomes" id="UP001320766">
    <property type="component" value="Unassembled WGS sequence"/>
</dbReference>
<accession>A0ABT1K2C7</accession>
<evidence type="ECO:0000313" key="3">
    <source>
        <dbReference type="Proteomes" id="UP001320766"/>
    </source>
</evidence>
<feature type="region of interest" description="Disordered" evidence="1">
    <location>
        <begin position="104"/>
        <end position="123"/>
    </location>
</feature>
<comment type="caution">
    <text evidence="2">The sequence shown here is derived from an EMBL/GenBank/DDBJ whole genome shotgun (WGS) entry which is preliminary data.</text>
</comment>
<dbReference type="RefSeq" id="WP_253771640.1">
    <property type="nucleotide sequence ID" value="NZ_BAAAVE010000006.1"/>
</dbReference>
<gene>
    <name evidence="2" type="ORF">HD595_004272</name>
</gene>
<proteinExistence type="predicted"/>
<evidence type="ECO:0000256" key="1">
    <source>
        <dbReference type="SAM" id="MobiDB-lite"/>
    </source>
</evidence>
<sequence length="179" mass="19070">MLTSIALAGLLIAAGCSSPPPPEDRRPLGNITAEPRECGLISHDVITRATGLSDFYADGTESAGNFTYCMIKRSPSASEPAWMLIELRDPSTDTIQGLEARRVSDKGTSLPKEMGPGFSAPITDKDGQSVGAYALAWTRDGGKLLSVRIARGAPGRDKRADAIEFARQLRPLLLSPSRS</sequence>
<keyword evidence="3" id="KW-1185">Reference proteome</keyword>
<name>A0ABT1K2C7_9ACTN</name>
<evidence type="ECO:0008006" key="4">
    <source>
        <dbReference type="Google" id="ProtNLM"/>
    </source>
</evidence>
<organism evidence="2 3">
    <name type="scientific">Nonomuraea roseoviolacea subsp. carminata</name>
    <dbReference type="NCBI Taxonomy" id="160689"/>
    <lineage>
        <taxon>Bacteria</taxon>
        <taxon>Bacillati</taxon>
        <taxon>Actinomycetota</taxon>
        <taxon>Actinomycetes</taxon>
        <taxon>Streptosporangiales</taxon>
        <taxon>Streptosporangiaceae</taxon>
        <taxon>Nonomuraea</taxon>
    </lineage>
</organism>
<evidence type="ECO:0000313" key="2">
    <source>
        <dbReference type="EMBL" id="MCP2348150.1"/>
    </source>
</evidence>
<reference evidence="2 3" key="1">
    <citation type="submission" date="2022-06" db="EMBL/GenBank/DDBJ databases">
        <title>Sequencing the genomes of 1000 actinobacteria strains.</title>
        <authorList>
            <person name="Klenk H.-P."/>
        </authorList>
    </citation>
    <scope>NUCLEOTIDE SEQUENCE [LARGE SCALE GENOMIC DNA]</scope>
    <source>
        <strain evidence="2 3">DSM 44170</strain>
    </source>
</reference>
<dbReference type="EMBL" id="JAMZEC010000001">
    <property type="protein sequence ID" value="MCP2348150.1"/>
    <property type="molecule type" value="Genomic_DNA"/>
</dbReference>